<evidence type="ECO:0000313" key="3">
    <source>
        <dbReference type="EMBL" id="ACM79551.1"/>
    </source>
</evidence>
<keyword evidence="2" id="KW-0732">Signal</keyword>
<organism evidence="3">
    <name type="scientific">Onisimus nanseni</name>
    <name type="common">Amphipod</name>
    <name type="synonym">Pseudalibrotus nanseni</name>
    <dbReference type="NCBI Taxonomy" id="583350"/>
    <lineage>
        <taxon>Eukaryota</taxon>
        <taxon>Metazoa</taxon>
        <taxon>Ecdysozoa</taxon>
        <taxon>Arthropoda</taxon>
        <taxon>Crustacea</taxon>
        <taxon>Multicrustacea</taxon>
        <taxon>Malacostraca</taxon>
        <taxon>Eumalacostraca</taxon>
        <taxon>Peracarida</taxon>
        <taxon>Amphipoda</taxon>
        <taxon>Amphilochidea</taxon>
        <taxon>Lysianassida</taxon>
        <taxon>Lysianassidira</taxon>
        <taxon>Lysianassoidea</taxon>
        <taxon>Lysianassidae</taxon>
        <taxon>Onisimus</taxon>
    </lineage>
</organism>
<protein>
    <submittedName>
        <fullName evidence="3">NADH dehydrogenase subunit 6</fullName>
    </submittedName>
</protein>
<dbReference type="EMBL" id="FJ555185">
    <property type="protein sequence ID" value="ACM79551.1"/>
    <property type="molecule type" value="Genomic_DNA"/>
</dbReference>
<evidence type="ECO:0000256" key="2">
    <source>
        <dbReference type="SAM" id="SignalP"/>
    </source>
</evidence>
<feature type="transmembrane region" description="Helical" evidence="1">
    <location>
        <begin position="81"/>
        <end position="102"/>
    </location>
</feature>
<feature type="transmembrane region" description="Helical" evidence="1">
    <location>
        <begin position="49"/>
        <end position="69"/>
    </location>
</feature>
<gene>
    <name evidence="3" type="primary">ND6</name>
</gene>
<feature type="signal peptide" evidence="2">
    <location>
        <begin position="1"/>
        <end position="16"/>
    </location>
</feature>
<keyword evidence="3" id="KW-0496">Mitochondrion</keyword>
<keyword evidence="1" id="KW-0812">Transmembrane</keyword>
<evidence type="ECO:0000256" key="1">
    <source>
        <dbReference type="SAM" id="Phobius"/>
    </source>
</evidence>
<accession>D3G9K9</accession>
<geneLocation type="mitochondrion" evidence="3"/>
<proteinExistence type="predicted"/>
<reference evidence="3" key="1">
    <citation type="submission" date="2008-12" db="EMBL/GenBank/DDBJ databases">
        <authorList>
            <person name="Lee J.-S."/>
        </authorList>
    </citation>
    <scope>NUCLEOTIDE SEQUENCE</scope>
</reference>
<feature type="chain" id="PRO_5003044935" evidence="2">
    <location>
        <begin position="17"/>
        <end position="166"/>
    </location>
</feature>
<dbReference type="AlphaFoldDB" id="D3G9K9"/>
<name>D3G9K9_ONINA</name>
<keyword evidence="1" id="KW-1133">Transmembrane helix</keyword>
<keyword evidence="1" id="KW-0472">Membrane</keyword>
<feature type="transmembrane region" description="Helical" evidence="1">
    <location>
        <begin position="132"/>
        <end position="155"/>
    </location>
</feature>
<sequence>MFLNFLLMFLIVTTLLFMNTETPLGKGLLIVASAVWVGLSLAVFSSTTWFTFIMLTVFISGMMILFLYVASLASNLTKTNYHFSIFIPMVTSIFIIFNLEILPLHLDPLLNLFKTSFTETPILLMYKLFSPYISLMSVFIMSYLLMVLFVAVKLTTTCTGPLRMKI</sequence>